<dbReference type="AlphaFoldDB" id="H1Q2N9"/>
<organism evidence="3 4">
    <name type="scientific">Prevotella micans F0438</name>
    <dbReference type="NCBI Taxonomy" id="883158"/>
    <lineage>
        <taxon>Bacteria</taxon>
        <taxon>Pseudomonadati</taxon>
        <taxon>Bacteroidota</taxon>
        <taxon>Bacteroidia</taxon>
        <taxon>Bacteroidales</taxon>
        <taxon>Prevotellaceae</taxon>
        <taxon>Prevotella</taxon>
    </lineage>
</organism>
<feature type="domain" description="Outer membrane protein beta-barrel" evidence="2">
    <location>
        <begin position="76"/>
        <end position="203"/>
    </location>
</feature>
<keyword evidence="4" id="KW-1185">Reference proteome</keyword>
<evidence type="ECO:0000313" key="3">
    <source>
        <dbReference type="EMBL" id="EHO70322.1"/>
    </source>
</evidence>
<evidence type="ECO:0000256" key="1">
    <source>
        <dbReference type="SAM" id="SignalP"/>
    </source>
</evidence>
<sequence length="237" mass="27291">MKKYFLLAIILLCTMNSQAQIVNERNKERIKQTIKEGFEDVKEAIKQNNSLPDEHEQWDTYVVPKVGLNVSNMPGLKGDPKLGPVLGVLVEMFITKNLAMGVEVEYTQQGTSGVYGGSGKGPYSYSLQYFNTSYLVRWYPRRFSRWSLYTGLKTSQLLSSNVRLKDEAKTNMKDKTRNGDFFIPLGMSYEWQKWQIDMRYCISMLRLRKGDTNSEPSLGAARNNMFQVTIGYRFQVL</sequence>
<dbReference type="InterPro" id="IPR025665">
    <property type="entry name" value="Beta-barrel_OMP_2"/>
</dbReference>
<evidence type="ECO:0000259" key="2">
    <source>
        <dbReference type="Pfam" id="PF13568"/>
    </source>
</evidence>
<dbReference type="RefSeq" id="WP_006952481.1">
    <property type="nucleotide sequence ID" value="NZ_JH594522.1"/>
</dbReference>
<feature type="signal peptide" evidence="1">
    <location>
        <begin position="1"/>
        <end position="19"/>
    </location>
</feature>
<proteinExistence type="predicted"/>
<evidence type="ECO:0000313" key="4">
    <source>
        <dbReference type="Proteomes" id="UP000016023"/>
    </source>
</evidence>
<gene>
    <name evidence="3" type="ORF">HMPREF9140_01177</name>
</gene>
<feature type="chain" id="PRO_5003552238" description="Outer membrane protein beta-barrel domain-containing protein" evidence="1">
    <location>
        <begin position="20"/>
        <end position="237"/>
    </location>
</feature>
<dbReference type="EMBL" id="AGWK01000034">
    <property type="protein sequence ID" value="EHO70322.1"/>
    <property type="molecule type" value="Genomic_DNA"/>
</dbReference>
<dbReference type="HOGENOM" id="CLU_1115003_0_0_10"/>
<dbReference type="Gene3D" id="2.40.160.20">
    <property type="match status" value="1"/>
</dbReference>
<dbReference type="eggNOG" id="COG3637">
    <property type="taxonomic scope" value="Bacteria"/>
</dbReference>
<accession>H1Q2N9</accession>
<comment type="caution">
    <text evidence="3">The sequence shown here is derived from an EMBL/GenBank/DDBJ whole genome shotgun (WGS) entry which is preliminary data.</text>
</comment>
<reference evidence="3 4" key="1">
    <citation type="submission" date="2011-12" db="EMBL/GenBank/DDBJ databases">
        <title>The Genome Sequence of Prevotella micans F0438.</title>
        <authorList>
            <consortium name="The Broad Institute Genome Sequencing Platform"/>
            <person name="Earl A."/>
            <person name="Ward D."/>
            <person name="Feldgarden M."/>
            <person name="Gevers D."/>
            <person name="Izard J."/>
            <person name="Baranova O.V."/>
            <person name="Blanton J.M."/>
            <person name="Wade W.G."/>
            <person name="Dewhirst F.E."/>
            <person name="Young S.K."/>
            <person name="Zeng Q."/>
            <person name="Gargeya S."/>
            <person name="Fitzgerald M."/>
            <person name="Haas B."/>
            <person name="Abouelleil A."/>
            <person name="Alvarado L."/>
            <person name="Arachchi H.M."/>
            <person name="Berlin A."/>
            <person name="Chapman S.B."/>
            <person name="Gearin G."/>
            <person name="Goldberg J."/>
            <person name="Griggs A."/>
            <person name="Gujja S."/>
            <person name="Hansen M."/>
            <person name="Heiman D."/>
            <person name="Howarth C."/>
            <person name="Larimer J."/>
            <person name="Lui A."/>
            <person name="MacDonald P.J.P."/>
            <person name="McCowen C."/>
            <person name="Montmayeur A."/>
            <person name="Murphy C."/>
            <person name="Neiman D."/>
            <person name="Pearson M."/>
            <person name="Priest M."/>
            <person name="Roberts A."/>
            <person name="Saif S."/>
            <person name="Shea T."/>
            <person name="Sisk P."/>
            <person name="Stolte C."/>
            <person name="Sykes S."/>
            <person name="Wortman J."/>
            <person name="Nusbaum C."/>
            <person name="Birren B."/>
        </authorList>
    </citation>
    <scope>NUCLEOTIDE SEQUENCE [LARGE SCALE GENOMIC DNA]</scope>
    <source>
        <strain evidence="3 4">F0438</strain>
    </source>
</reference>
<dbReference type="Proteomes" id="UP000016023">
    <property type="component" value="Unassembled WGS sequence"/>
</dbReference>
<protein>
    <recommendedName>
        <fullName evidence="2">Outer membrane protein beta-barrel domain-containing protein</fullName>
    </recommendedName>
</protein>
<dbReference type="STRING" id="883158.HMPREF9140_01177"/>
<name>H1Q2N9_9BACT</name>
<dbReference type="PATRIC" id="fig|883158.3.peg.1184"/>
<keyword evidence="1" id="KW-0732">Signal</keyword>
<dbReference type="Pfam" id="PF13568">
    <property type="entry name" value="OMP_b-brl_2"/>
    <property type="match status" value="1"/>
</dbReference>